<dbReference type="Proteomes" id="UP000187013">
    <property type="component" value="Unassembled WGS sequence"/>
</dbReference>
<evidence type="ECO:0000313" key="3">
    <source>
        <dbReference type="Proteomes" id="UP000187013"/>
    </source>
</evidence>
<sequence length="189" mass="21765">MMLRRSRPSTKKRHSMFLDMKPRLSNTRDGEEEVSKYMYQTKNKSLDNIGELAPEVTPRPKVHHKSRLKRSSVMLDNALVRDYNLAVNHFEKKESSRKSVILPSPDSTNSLSSQNSKVSSLFSSSSTMSIRDYLQGEDESEPATPVENSKRLFNVGDQHKRNDSHDDDYDDIYDLPLQDGYCRTSLEFD</sequence>
<feature type="compositionally biased region" description="Low complexity" evidence="1">
    <location>
        <begin position="104"/>
        <end position="121"/>
    </location>
</feature>
<accession>A0A1Q3AJZ2</accession>
<dbReference type="OrthoDB" id="4068551at2759"/>
<evidence type="ECO:0000313" key="2">
    <source>
        <dbReference type="EMBL" id="GAV55892.1"/>
    </source>
</evidence>
<gene>
    <name evidence="2" type="ORF">ZYGR_0AZ00630</name>
</gene>
<feature type="region of interest" description="Disordered" evidence="1">
    <location>
        <begin position="1"/>
        <end position="32"/>
    </location>
</feature>
<proteinExistence type="predicted"/>
<reference evidence="2 3" key="1">
    <citation type="submission" date="2016-08" db="EMBL/GenBank/DDBJ databases">
        <title>Draft genome sequence of allopolyploid Zygosaccharomyces rouxii.</title>
        <authorList>
            <person name="Watanabe J."/>
            <person name="Uehara K."/>
            <person name="Mogi Y."/>
            <person name="Tsukioka Y."/>
        </authorList>
    </citation>
    <scope>NUCLEOTIDE SEQUENCE [LARGE SCALE GENOMIC DNA]</scope>
    <source>
        <strain evidence="2 3">NBRC 110957</strain>
    </source>
</reference>
<dbReference type="EMBL" id="BDGX01000052">
    <property type="protein sequence ID" value="GAV55892.1"/>
    <property type="molecule type" value="Genomic_DNA"/>
</dbReference>
<feature type="compositionally biased region" description="Basic residues" evidence="1">
    <location>
        <begin position="1"/>
        <end position="15"/>
    </location>
</feature>
<dbReference type="AlphaFoldDB" id="A0A1Q3AJZ2"/>
<organism evidence="2 3">
    <name type="scientific">Zygosaccharomyces rouxii</name>
    <dbReference type="NCBI Taxonomy" id="4956"/>
    <lineage>
        <taxon>Eukaryota</taxon>
        <taxon>Fungi</taxon>
        <taxon>Dikarya</taxon>
        <taxon>Ascomycota</taxon>
        <taxon>Saccharomycotina</taxon>
        <taxon>Saccharomycetes</taxon>
        <taxon>Saccharomycetales</taxon>
        <taxon>Saccharomycetaceae</taxon>
        <taxon>Zygosaccharomyces</taxon>
    </lineage>
</organism>
<feature type="region of interest" description="Disordered" evidence="1">
    <location>
        <begin position="94"/>
        <end position="121"/>
    </location>
</feature>
<comment type="caution">
    <text evidence="2">The sequence shown here is derived from an EMBL/GenBank/DDBJ whole genome shotgun (WGS) entry which is preliminary data.</text>
</comment>
<name>A0A1Q3AJZ2_ZYGRO</name>
<evidence type="ECO:0000256" key="1">
    <source>
        <dbReference type="SAM" id="MobiDB-lite"/>
    </source>
</evidence>
<protein>
    <submittedName>
        <fullName evidence="2">Uncharacterized protein</fullName>
    </submittedName>
</protein>
<feature type="region of interest" description="Disordered" evidence="1">
    <location>
        <begin position="134"/>
        <end position="172"/>
    </location>
</feature>
<feature type="compositionally biased region" description="Basic and acidic residues" evidence="1">
    <location>
        <begin position="20"/>
        <end position="32"/>
    </location>
</feature>